<name>W9YLS3_9EURO</name>
<dbReference type="GeneID" id="19158628"/>
<accession>W9YLS3</accession>
<feature type="compositionally biased region" description="Low complexity" evidence="1">
    <location>
        <begin position="90"/>
        <end position="100"/>
    </location>
</feature>
<dbReference type="EMBL" id="AMWN01000003">
    <property type="protein sequence ID" value="EXJ90635.1"/>
    <property type="molecule type" value="Genomic_DNA"/>
</dbReference>
<evidence type="ECO:0000256" key="1">
    <source>
        <dbReference type="SAM" id="MobiDB-lite"/>
    </source>
</evidence>
<dbReference type="eggNOG" id="ENOG502STEY">
    <property type="taxonomic scope" value="Eukaryota"/>
</dbReference>
<evidence type="ECO:0000313" key="3">
    <source>
        <dbReference type="Proteomes" id="UP000019484"/>
    </source>
</evidence>
<dbReference type="OrthoDB" id="4144003at2759"/>
<feature type="region of interest" description="Disordered" evidence="1">
    <location>
        <begin position="1"/>
        <end position="20"/>
    </location>
</feature>
<evidence type="ECO:0000313" key="2">
    <source>
        <dbReference type="EMBL" id="EXJ90635.1"/>
    </source>
</evidence>
<feature type="compositionally biased region" description="Basic residues" evidence="1">
    <location>
        <begin position="1"/>
        <end position="10"/>
    </location>
</feature>
<evidence type="ECO:0008006" key="4">
    <source>
        <dbReference type="Google" id="ProtNLM"/>
    </source>
</evidence>
<protein>
    <recommendedName>
        <fullName evidence="4">Transcription factor domain-containing protein</fullName>
    </recommendedName>
</protein>
<dbReference type="PANTHER" id="PTHR37540">
    <property type="entry name" value="TRANSCRIPTION FACTOR (ACR-2), PUTATIVE-RELATED-RELATED"/>
    <property type="match status" value="1"/>
</dbReference>
<dbReference type="Proteomes" id="UP000019484">
    <property type="component" value="Unassembled WGS sequence"/>
</dbReference>
<sequence>MSSRRGSGRGRRADSSNPDFLWINRTADSERLHPSRDQRDELRTITSHARNWRASLRRQQRLYTAQTEASHVQSLVGWGRPRHSIVVSDSSSVETSASPSPIMPTAQTTGDRPESISVAYLETPADARWSRTAFRYATQVWLPFVFDHVDVLDETLGVSGSTQATMDYIIQGCMADRMHMYSLLAASMAFQKYVIRLQLDEHGIPEYCMGKALQSLRYHLASNPQVDEHLVFDLEALATFERYVHNFEGARAHLVMVQHLVESMGGLSMLRPPMRPLCWLADLAVAGGLGESPLLPLIWESDPGTLPREQMTDEILSDLQRGGCIPGGSALLHYASMVHPTLSRLIVDTVQWFHVQQHLHLHNYTQPAMQTWATRQAYILVHRLLSWSADTRATTEHEILQRLLSEGIKQAILLVVSDIFQKTNRIATANPEPLRDPTMHAWSTVSRLRSQLMRIANHHPTMAEAEQYEELVLWMTCLGLQQATLPEEIETQHDRGRDRDPDRDWFASLAARLAQRQHVTTTDELLQFLVRYLHRCDSTGRPDRRELEIILET</sequence>
<organism evidence="2 3">
    <name type="scientific">Capronia coronata CBS 617.96</name>
    <dbReference type="NCBI Taxonomy" id="1182541"/>
    <lineage>
        <taxon>Eukaryota</taxon>
        <taxon>Fungi</taxon>
        <taxon>Dikarya</taxon>
        <taxon>Ascomycota</taxon>
        <taxon>Pezizomycotina</taxon>
        <taxon>Eurotiomycetes</taxon>
        <taxon>Chaetothyriomycetidae</taxon>
        <taxon>Chaetothyriales</taxon>
        <taxon>Herpotrichiellaceae</taxon>
        <taxon>Capronia</taxon>
    </lineage>
</organism>
<gene>
    <name evidence="2" type="ORF">A1O1_03738</name>
</gene>
<dbReference type="RefSeq" id="XP_007722829.1">
    <property type="nucleotide sequence ID" value="XM_007724639.1"/>
</dbReference>
<proteinExistence type="predicted"/>
<dbReference type="HOGENOM" id="CLU_038173_0_0_1"/>
<keyword evidence="3" id="KW-1185">Reference proteome</keyword>
<dbReference type="STRING" id="1182541.W9YLS3"/>
<dbReference type="AlphaFoldDB" id="W9YLS3"/>
<dbReference type="PANTHER" id="PTHR37540:SF5">
    <property type="entry name" value="TRANSCRIPTION FACTOR DOMAIN-CONTAINING PROTEIN"/>
    <property type="match status" value="1"/>
</dbReference>
<reference evidence="2 3" key="1">
    <citation type="submission" date="2013-03" db="EMBL/GenBank/DDBJ databases">
        <title>The Genome Sequence of Capronia coronata CBS 617.96.</title>
        <authorList>
            <consortium name="The Broad Institute Genomics Platform"/>
            <person name="Cuomo C."/>
            <person name="de Hoog S."/>
            <person name="Gorbushina A."/>
            <person name="Walker B."/>
            <person name="Young S.K."/>
            <person name="Zeng Q."/>
            <person name="Gargeya S."/>
            <person name="Fitzgerald M."/>
            <person name="Haas B."/>
            <person name="Abouelleil A."/>
            <person name="Allen A.W."/>
            <person name="Alvarado L."/>
            <person name="Arachchi H.M."/>
            <person name="Berlin A.M."/>
            <person name="Chapman S.B."/>
            <person name="Gainer-Dewar J."/>
            <person name="Goldberg J."/>
            <person name="Griggs A."/>
            <person name="Gujja S."/>
            <person name="Hansen M."/>
            <person name="Howarth C."/>
            <person name="Imamovic A."/>
            <person name="Ireland A."/>
            <person name="Larimer J."/>
            <person name="McCowan C."/>
            <person name="Murphy C."/>
            <person name="Pearson M."/>
            <person name="Poon T.W."/>
            <person name="Priest M."/>
            <person name="Roberts A."/>
            <person name="Saif S."/>
            <person name="Shea T."/>
            <person name="Sisk P."/>
            <person name="Sykes S."/>
            <person name="Wortman J."/>
            <person name="Nusbaum C."/>
            <person name="Birren B."/>
        </authorList>
    </citation>
    <scope>NUCLEOTIDE SEQUENCE [LARGE SCALE GENOMIC DNA]</scope>
    <source>
        <strain evidence="2 3">CBS 617.96</strain>
    </source>
</reference>
<comment type="caution">
    <text evidence="2">The sequence shown here is derived from an EMBL/GenBank/DDBJ whole genome shotgun (WGS) entry which is preliminary data.</text>
</comment>
<feature type="region of interest" description="Disordered" evidence="1">
    <location>
        <begin position="90"/>
        <end position="111"/>
    </location>
</feature>